<dbReference type="Proteomes" id="UP000308549">
    <property type="component" value="Unassembled WGS sequence"/>
</dbReference>
<proteinExistence type="predicted"/>
<sequence>MAESDGPVAALKQGLASLLETGELADFTIVCGPHTFKVHKAILRAHSEYFGALSNFAEGEKNSIELKAIGSGDGDDDACDDPDAIKLMTDYFYHLDYFAPFMLSPSETEPATPAETGDQTHPERRSYNSVPPPPLYLCNRIGPTDGNMVTHAKVYAAAVKYHVPALATLAAAKFQKAVDVNWDHNSFAVAVHLAYTTTPKESRDLRETVASAITRHDNLLYKPEVEATVCGITRLAYELLKKSRGASGTTGDVCGRCDTKFGPKKPHGPLAKMCECGIMYRACECVIRCPLGRTVRGCVV</sequence>
<feature type="domain" description="BTB" evidence="2">
    <location>
        <begin position="25"/>
        <end position="93"/>
    </location>
</feature>
<comment type="caution">
    <text evidence="3">The sequence shown here is derived from an EMBL/GenBank/DDBJ whole genome shotgun (WGS) entry which is preliminary data.</text>
</comment>
<dbReference type="SUPFAM" id="SSF54695">
    <property type="entry name" value="POZ domain"/>
    <property type="match status" value="1"/>
</dbReference>
<feature type="region of interest" description="Disordered" evidence="1">
    <location>
        <begin position="107"/>
        <end position="129"/>
    </location>
</feature>
<protein>
    <recommendedName>
        <fullName evidence="2">BTB domain-containing protein</fullName>
    </recommendedName>
</protein>
<dbReference type="AlphaFoldDB" id="A0A4U0TU46"/>
<name>A0A4U0TU46_9PEZI</name>
<dbReference type="Pfam" id="PF00651">
    <property type="entry name" value="BTB"/>
    <property type="match status" value="1"/>
</dbReference>
<dbReference type="PROSITE" id="PS50097">
    <property type="entry name" value="BTB"/>
    <property type="match status" value="1"/>
</dbReference>
<gene>
    <name evidence="3" type="ORF">B0A50_06239</name>
</gene>
<dbReference type="PANTHER" id="PTHR47843:SF5">
    <property type="entry name" value="BTB_POZ DOMAIN PROTEIN"/>
    <property type="match status" value="1"/>
</dbReference>
<dbReference type="SMART" id="SM00225">
    <property type="entry name" value="BTB"/>
    <property type="match status" value="1"/>
</dbReference>
<evidence type="ECO:0000313" key="4">
    <source>
        <dbReference type="Proteomes" id="UP000308549"/>
    </source>
</evidence>
<dbReference type="EMBL" id="NAJL01000036">
    <property type="protein sequence ID" value="TKA25335.1"/>
    <property type="molecule type" value="Genomic_DNA"/>
</dbReference>
<dbReference type="Gene3D" id="3.30.710.10">
    <property type="entry name" value="Potassium Channel Kv1.1, Chain A"/>
    <property type="match status" value="1"/>
</dbReference>
<dbReference type="InterPro" id="IPR000210">
    <property type="entry name" value="BTB/POZ_dom"/>
</dbReference>
<evidence type="ECO:0000313" key="3">
    <source>
        <dbReference type="EMBL" id="TKA25335.1"/>
    </source>
</evidence>
<keyword evidence="4" id="KW-1185">Reference proteome</keyword>
<reference evidence="3 4" key="1">
    <citation type="submission" date="2017-03" db="EMBL/GenBank/DDBJ databases">
        <title>Genomes of endolithic fungi from Antarctica.</title>
        <authorList>
            <person name="Coleine C."/>
            <person name="Masonjones S."/>
            <person name="Stajich J.E."/>
        </authorList>
    </citation>
    <scope>NUCLEOTIDE SEQUENCE [LARGE SCALE GENOMIC DNA]</scope>
    <source>
        <strain evidence="3 4">CCFEE 6315</strain>
    </source>
</reference>
<dbReference type="InterPro" id="IPR011333">
    <property type="entry name" value="SKP1/BTB/POZ_sf"/>
</dbReference>
<evidence type="ECO:0000259" key="2">
    <source>
        <dbReference type="PROSITE" id="PS50097"/>
    </source>
</evidence>
<evidence type="ECO:0000256" key="1">
    <source>
        <dbReference type="SAM" id="MobiDB-lite"/>
    </source>
</evidence>
<accession>A0A4U0TU46</accession>
<dbReference type="CDD" id="cd18186">
    <property type="entry name" value="BTB_POZ_ZBTB_KLHL-like"/>
    <property type="match status" value="1"/>
</dbReference>
<dbReference type="PANTHER" id="PTHR47843">
    <property type="entry name" value="BTB DOMAIN-CONTAINING PROTEIN-RELATED"/>
    <property type="match status" value="1"/>
</dbReference>
<organism evidence="3 4">
    <name type="scientific">Salinomyces thailandicus</name>
    <dbReference type="NCBI Taxonomy" id="706561"/>
    <lineage>
        <taxon>Eukaryota</taxon>
        <taxon>Fungi</taxon>
        <taxon>Dikarya</taxon>
        <taxon>Ascomycota</taxon>
        <taxon>Pezizomycotina</taxon>
        <taxon>Dothideomycetes</taxon>
        <taxon>Dothideomycetidae</taxon>
        <taxon>Mycosphaerellales</taxon>
        <taxon>Teratosphaeriaceae</taxon>
        <taxon>Salinomyces</taxon>
    </lineage>
</organism>
<dbReference type="OrthoDB" id="6359816at2759"/>